<name>A0A1M5X5A3_9BACI</name>
<dbReference type="Proteomes" id="UP000184079">
    <property type="component" value="Unassembled WGS sequence"/>
</dbReference>
<dbReference type="AlphaFoldDB" id="A0A1M5X5A3"/>
<keyword evidence="2" id="KW-1185">Reference proteome</keyword>
<gene>
    <name evidence="1" type="ORF">SAMN05421807_12147</name>
</gene>
<dbReference type="EMBL" id="FQXD01000021">
    <property type="protein sequence ID" value="SHH95009.1"/>
    <property type="molecule type" value="Genomic_DNA"/>
</dbReference>
<sequence length="43" mass="4946">MCAEILHTFFKMTETLDLKGFVCVGMIFAYIESERTQIREEGG</sequence>
<organism evidence="1 2">
    <name type="scientific">Virgibacillus chiguensis</name>
    <dbReference type="NCBI Taxonomy" id="411959"/>
    <lineage>
        <taxon>Bacteria</taxon>
        <taxon>Bacillati</taxon>
        <taxon>Bacillota</taxon>
        <taxon>Bacilli</taxon>
        <taxon>Bacillales</taxon>
        <taxon>Bacillaceae</taxon>
        <taxon>Virgibacillus</taxon>
    </lineage>
</organism>
<protein>
    <submittedName>
        <fullName evidence="1">Uncharacterized protein</fullName>
    </submittedName>
</protein>
<accession>A0A1M5X5A3</accession>
<evidence type="ECO:0000313" key="2">
    <source>
        <dbReference type="Proteomes" id="UP000184079"/>
    </source>
</evidence>
<proteinExistence type="predicted"/>
<evidence type="ECO:0000313" key="1">
    <source>
        <dbReference type="EMBL" id="SHH95009.1"/>
    </source>
</evidence>
<reference evidence="2" key="1">
    <citation type="submission" date="2016-11" db="EMBL/GenBank/DDBJ databases">
        <authorList>
            <person name="Varghese N."/>
            <person name="Submissions S."/>
        </authorList>
    </citation>
    <scope>NUCLEOTIDE SEQUENCE [LARGE SCALE GENOMIC DNA]</scope>
    <source>
        <strain evidence="2">CGMCC 1.6496</strain>
    </source>
</reference>